<dbReference type="AlphaFoldDB" id="A0A2N5WYW4"/>
<proteinExistence type="predicted"/>
<organism evidence="1 2">
    <name type="scientific">Pseudohalioglobus lutimaris</name>
    <dbReference type="NCBI Taxonomy" id="1737061"/>
    <lineage>
        <taxon>Bacteria</taxon>
        <taxon>Pseudomonadati</taxon>
        <taxon>Pseudomonadota</taxon>
        <taxon>Gammaproteobacteria</taxon>
        <taxon>Cellvibrionales</taxon>
        <taxon>Halieaceae</taxon>
        <taxon>Pseudohalioglobus</taxon>
    </lineage>
</organism>
<dbReference type="Proteomes" id="UP000235005">
    <property type="component" value="Unassembled WGS sequence"/>
</dbReference>
<gene>
    <name evidence="1" type="ORF">C0039_16970</name>
</gene>
<evidence type="ECO:0000313" key="1">
    <source>
        <dbReference type="EMBL" id="PLW67433.1"/>
    </source>
</evidence>
<dbReference type="RefSeq" id="WP_075998719.1">
    <property type="nucleotide sequence ID" value="NZ_PKUS01000029.1"/>
</dbReference>
<reference evidence="1 2" key="1">
    <citation type="submission" date="2018-01" db="EMBL/GenBank/DDBJ databases">
        <title>The draft genome sequence of Halioglobus lutimaris HF004.</title>
        <authorList>
            <person name="Du Z.-J."/>
            <person name="Shi M.-J."/>
        </authorList>
    </citation>
    <scope>NUCLEOTIDE SEQUENCE [LARGE SCALE GENOMIC DNA]</scope>
    <source>
        <strain evidence="1 2">HF004</strain>
    </source>
</reference>
<keyword evidence="2" id="KW-1185">Reference proteome</keyword>
<comment type="caution">
    <text evidence="1">The sequence shown here is derived from an EMBL/GenBank/DDBJ whole genome shotgun (WGS) entry which is preliminary data.</text>
</comment>
<accession>A0A2N5WYW4</accession>
<dbReference type="OrthoDB" id="5678344at2"/>
<evidence type="ECO:0000313" key="2">
    <source>
        <dbReference type="Proteomes" id="UP000235005"/>
    </source>
</evidence>
<evidence type="ECO:0008006" key="3">
    <source>
        <dbReference type="Google" id="ProtNLM"/>
    </source>
</evidence>
<dbReference type="EMBL" id="PKUS01000029">
    <property type="protein sequence ID" value="PLW67433.1"/>
    <property type="molecule type" value="Genomic_DNA"/>
</dbReference>
<name>A0A2N5WYW4_9GAMM</name>
<protein>
    <recommendedName>
        <fullName evidence="3">DUF551 domain-containing protein</fullName>
    </recommendedName>
</protein>
<sequence>MLYVEKSIEHTPEADETLSTPSVARISESVVSLQQVGNWTPISARKPSSSGHYLVLLRGNRHRLMEFEVQNMTFSPKGLNPMVTHWMPLPALPGQQGIIQVPVCSY</sequence>